<dbReference type="Gene3D" id="3.30.1180.10">
    <property type="match status" value="1"/>
</dbReference>
<dbReference type="RefSeq" id="WP_345364648.1">
    <property type="nucleotide sequence ID" value="NZ_BAABII010000012.1"/>
</dbReference>
<dbReference type="SUPFAM" id="SSF82549">
    <property type="entry name" value="DAK1/DegV-like"/>
    <property type="match status" value="1"/>
</dbReference>
<dbReference type="InterPro" id="IPR050270">
    <property type="entry name" value="DegV_domain_contain"/>
</dbReference>
<dbReference type="PROSITE" id="PS51482">
    <property type="entry name" value="DEGV"/>
    <property type="match status" value="1"/>
</dbReference>
<organism evidence="2 3">
    <name type="scientific">Saccharopolyspora cebuensis</name>
    <dbReference type="NCBI Taxonomy" id="418759"/>
    <lineage>
        <taxon>Bacteria</taxon>
        <taxon>Bacillati</taxon>
        <taxon>Actinomycetota</taxon>
        <taxon>Actinomycetes</taxon>
        <taxon>Pseudonocardiales</taxon>
        <taxon>Pseudonocardiaceae</taxon>
        <taxon>Saccharopolyspora</taxon>
    </lineage>
</organism>
<dbReference type="Pfam" id="PF02645">
    <property type="entry name" value="DegV"/>
    <property type="match status" value="1"/>
</dbReference>
<keyword evidence="1" id="KW-0446">Lipid-binding</keyword>
<dbReference type="NCBIfam" id="TIGR00762">
    <property type="entry name" value="DegV"/>
    <property type="match status" value="1"/>
</dbReference>
<proteinExistence type="predicted"/>
<evidence type="ECO:0000313" key="2">
    <source>
        <dbReference type="EMBL" id="MEY8039170.1"/>
    </source>
</evidence>
<dbReference type="EMBL" id="JBGEHV010000009">
    <property type="protein sequence ID" value="MEY8039170.1"/>
    <property type="molecule type" value="Genomic_DNA"/>
</dbReference>
<dbReference type="InterPro" id="IPR043168">
    <property type="entry name" value="DegV_C"/>
</dbReference>
<dbReference type="InterPro" id="IPR003797">
    <property type="entry name" value="DegV"/>
</dbReference>
<reference evidence="2 3" key="1">
    <citation type="submission" date="2024-08" db="EMBL/GenBank/DDBJ databases">
        <title>Genome mining of Saccharopolyspora cebuensis PGLac3 from Nigerian medicinal plant.</title>
        <authorList>
            <person name="Ezeobiora C.E."/>
            <person name="Igbokwe N.H."/>
            <person name="Amin D.H."/>
            <person name="Mendie U.E."/>
        </authorList>
    </citation>
    <scope>NUCLEOTIDE SEQUENCE [LARGE SCALE GENOMIC DNA]</scope>
    <source>
        <strain evidence="2 3">PGLac3</strain>
    </source>
</reference>
<protein>
    <submittedName>
        <fullName evidence="2">DegV family protein</fullName>
    </submittedName>
</protein>
<evidence type="ECO:0000256" key="1">
    <source>
        <dbReference type="ARBA" id="ARBA00023121"/>
    </source>
</evidence>
<comment type="caution">
    <text evidence="2">The sequence shown here is derived from an EMBL/GenBank/DDBJ whole genome shotgun (WGS) entry which is preliminary data.</text>
</comment>
<dbReference type="PANTHER" id="PTHR33434:SF2">
    <property type="entry name" value="FATTY ACID-BINDING PROTEIN TM_1468"/>
    <property type="match status" value="1"/>
</dbReference>
<accession>A0ABV4CDJ7</accession>
<gene>
    <name evidence="2" type="ORF">AB8O55_07150</name>
</gene>
<keyword evidence="3" id="KW-1185">Reference proteome</keyword>
<dbReference type="Gene3D" id="3.40.50.10170">
    <property type="match status" value="1"/>
</dbReference>
<dbReference type="PANTHER" id="PTHR33434">
    <property type="entry name" value="DEGV DOMAIN-CONTAINING PROTEIN DR_1986-RELATED"/>
    <property type="match status" value="1"/>
</dbReference>
<sequence length="286" mass="29322">MAIAVVTDSTAYLPPGCARRYAVRSVPLHVSVDGAGALDEPDFGPGELARAFARTHRVTTSGAAPEEFAAAYRAALDAGADGVVSVHLSRNLSGTWQAARLAASEVDPERIAVVDSRSAAMGLGFSVLAAAEVARTGGSLAEVERAAAATAARTTTLFSVQTLEHLRRGGRIGTAAALLGTALAIKPLLHVREGRIEALEKVRTSARATNRMVDVSLKAAGAGAVALAVHHLAAPHRAQELADRFRTELGERLECVVSEVGAVIGAHIGPGAVGVVVLPGGWRSGA</sequence>
<name>A0ABV4CDJ7_9PSEU</name>
<evidence type="ECO:0000313" key="3">
    <source>
        <dbReference type="Proteomes" id="UP001564626"/>
    </source>
</evidence>
<dbReference type="Proteomes" id="UP001564626">
    <property type="component" value="Unassembled WGS sequence"/>
</dbReference>